<dbReference type="Proteomes" id="UP000663881">
    <property type="component" value="Unassembled WGS sequence"/>
</dbReference>
<accession>A0A819X6Q9</accession>
<gene>
    <name evidence="1" type="ORF">OKA104_LOCUS37269</name>
</gene>
<reference evidence="1" key="1">
    <citation type="submission" date="2021-02" db="EMBL/GenBank/DDBJ databases">
        <authorList>
            <person name="Nowell W R."/>
        </authorList>
    </citation>
    <scope>NUCLEOTIDE SEQUENCE</scope>
</reference>
<evidence type="ECO:0000313" key="1">
    <source>
        <dbReference type="EMBL" id="CAF4131663.1"/>
    </source>
</evidence>
<dbReference type="EMBL" id="CAJOAY010006150">
    <property type="protein sequence ID" value="CAF4131663.1"/>
    <property type="molecule type" value="Genomic_DNA"/>
</dbReference>
<organism evidence="1 2">
    <name type="scientific">Adineta steineri</name>
    <dbReference type="NCBI Taxonomy" id="433720"/>
    <lineage>
        <taxon>Eukaryota</taxon>
        <taxon>Metazoa</taxon>
        <taxon>Spiralia</taxon>
        <taxon>Gnathifera</taxon>
        <taxon>Rotifera</taxon>
        <taxon>Eurotatoria</taxon>
        <taxon>Bdelloidea</taxon>
        <taxon>Adinetida</taxon>
        <taxon>Adinetidae</taxon>
        <taxon>Adineta</taxon>
    </lineage>
</organism>
<proteinExistence type="predicted"/>
<sequence>MVEVWFQRDQNAPTKINIDPDSDIDELKQKIFDATDNEEYQTTYSGTLLIPSVKVPQDTTNEMPIVFTTGVNAPPSESLEFATPGTCKKLYCKGRPCTKCHKCRDWHFTGDEDHWNRVWNFGNWKIADWYQWISDKYYQLFTKCDGATCRLGDLRGFRSSGFRSIIHHPDIGHVCLCEKH</sequence>
<evidence type="ECO:0000313" key="2">
    <source>
        <dbReference type="Proteomes" id="UP000663881"/>
    </source>
</evidence>
<name>A0A819X6Q9_9BILA</name>
<dbReference type="AlphaFoldDB" id="A0A819X6Q9"/>
<comment type="caution">
    <text evidence="1">The sequence shown here is derived from an EMBL/GenBank/DDBJ whole genome shotgun (WGS) entry which is preliminary data.</text>
</comment>
<protein>
    <submittedName>
        <fullName evidence="1">Uncharacterized protein</fullName>
    </submittedName>
</protein>